<evidence type="ECO:0000256" key="1">
    <source>
        <dbReference type="SAM" id="MobiDB-lite"/>
    </source>
</evidence>
<dbReference type="Proteomes" id="UP000198816">
    <property type="component" value="Unassembled WGS sequence"/>
</dbReference>
<name>A0A1H2RN43_THIRO</name>
<sequence length="57" mass="6324">MRDTAQRCHESNADLKGFLRRRPTDGCGWRESPSHSVKSIPDTNTPGKSALSVERPS</sequence>
<gene>
    <name evidence="2" type="ORF">SAMN05421783_102100</name>
</gene>
<dbReference type="AlphaFoldDB" id="A0A1H2RN43"/>
<keyword evidence="3" id="KW-1185">Reference proteome</keyword>
<evidence type="ECO:0000313" key="2">
    <source>
        <dbReference type="EMBL" id="SDW20787.1"/>
    </source>
</evidence>
<reference evidence="3" key="1">
    <citation type="submission" date="2016-10" db="EMBL/GenBank/DDBJ databases">
        <authorList>
            <person name="Varghese N."/>
            <person name="Submissions S."/>
        </authorList>
    </citation>
    <scope>NUCLEOTIDE SEQUENCE [LARGE SCALE GENOMIC DNA]</scope>
    <source>
        <strain evidence="3">DSM 217</strain>
    </source>
</reference>
<organism evidence="2 3">
    <name type="scientific">Thiocapsa roseopersicina</name>
    <dbReference type="NCBI Taxonomy" id="1058"/>
    <lineage>
        <taxon>Bacteria</taxon>
        <taxon>Pseudomonadati</taxon>
        <taxon>Pseudomonadota</taxon>
        <taxon>Gammaproteobacteria</taxon>
        <taxon>Chromatiales</taxon>
        <taxon>Chromatiaceae</taxon>
        <taxon>Thiocapsa</taxon>
    </lineage>
</organism>
<protein>
    <submittedName>
        <fullName evidence="2">Uncharacterized protein</fullName>
    </submittedName>
</protein>
<feature type="region of interest" description="Disordered" evidence="1">
    <location>
        <begin position="19"/>
        <end position="57"/>
    </location>
</feature>
<evidence type="ECO:0000313" key="3">
    <source>
        <dbReference type="Proteomes" id="UP000198816"/>
    </source>
</evidence>
<proteinExistence type="predicted"/>
<dbReference type="EMBL" id="FNNZ01000002">
    <property type="protein sequence ID" value="SDW20787.1"/>
    <property type="molecule type" value="Genomic_DNA"/>
</dbReference>
<accession>A0A1H2RN43</accession>
<feature type="compositionally biased region" description="Polar residues" evidence="1">
    <location>
        <begin position="34"/>
        <end position="47"/>
    </location>
</feature>